<accession>A0AAD3TKI4</accession>
<evidence type="ECO:0000256" key="1">
    <source>
        <dbReference type="SAM" id="MobiDB-lite"/>
    </source>
</evidence>
<evidence type="ECO:0000313" key="3">
    <source>
        <dbReference type="Proteomes" id="UP001279734"/>
    </source>
</evidence>
<sequence>MHVDSDPRGNKISISPTRKYSKGNPKGELEGSEANLHSDPFFLNKTPTRASSHNGAPSIGQQDGDRMSPGIDPTSSSTRSVIVVLVETKISGVRADIASSRIGFGASTRVEAQGFSGGIWVFWRDDRVKVNILSRNHQ</sequence>
<feature type="compositionally biased region" description="Polar residues" evidence="1">
    <location>
        <begin position="45"/>
        <end position="61"/>
    </location>
</feature>
<dbReference type="Proteomes" id="UP001279734">
    <property type="component" value="Unassembled WGS sequence"/>
</dbReference>
<protein>
    <submittedName>
        <fullName evidence="2">Uncharacterized protein</fullName>
    </submittedName>
</protein>
<dbReference type="PANTHER" id="PTHR35218:SF9">
    <property type="entry name" value="ENDONUCLEASE_EXONUCLEASE_PHOSPHATASE DOMAIN-CONTAINING PROTEIN"/>
    <property type="match status" value="1"/>
</dbReference>
<dbReference type="PANTHER" id="PTHR35218">
    <property type="entry name" value="RNASE H DOMAIN-CONTAINING PROTEIN"/>
    <property type="match status" value="1"/>
</dbReference>
<dbReference type="EMBL" id="BSYO01000040">
    <property type="protein sequence ID" value="GMH31533.1"/>
    <property type="molecule type" value="Genomic_DNA"/>
</dbReference>
<comment type="caution">
    <text evidence="2">The sequence shown here is derived from an EMBL/GenBank/DDBJ whole genome shotgun (WGS) entry which is preliminary data.</text>
</comment>
<gene>
    <name evidence="2" type="ORF">Nepgr_033376</name>
</gene>
<name>A0AAD3TKI4_NEPGR</name>
<evidence type="ECO:0000313" key="2">
    <source>
        <dbReference type="EMBL" id="GMH31533.1"/>
    </source>
</evidence>
<keyword evidence="3" id="KW-1185">Reference proteome</keyword>
<organism evidence="2 3">
    <name type="scientific">Nepenthes gracilis</name>
    <name type="common">Slender pitcher plant</name>
    <dbReference type="NCBI Taxonomy" id="150966"/>
    <lineage>
        <taxon>Eukaryota</taxon>
        <taxon>Viridiplantae</taxon>
        <taxon>Streptophyta</taxon>
        <taxon>Embryophyta</taxon>
        <taxon>Tracheophyta</taxon>
        <taxon>Spermatophyta</taxon>
        <taxon>Magnoliopsida</taxon>
        <taxon>eudicotyledons</taxon>
        <taxon>Gunneridae</taxon>
        <taxon>Pentapetalae</taxon>
        <taxon>Caryophyllales</taxon>
        <taxon>Nepenthaceae</taxon>
        <taxon>Nepenthes</taxon>
    </lineage>
</organism>
<feature type="region of interest" description="Disordered" evidence="1">
    <location>
        <begin position="1"/>
        <end position="77"/>
    </location>
</feature>
<reference evidence="2" key="1">
    <citation type="submission" date="2023-05" db="EMBL/GenBank/DDBJ databases">
        <title>Nepenthes gracilis genome sequencing.</title>
        <authorList>
            <person name="Fukushima K."/>
        </authorList>
    </citation>
    <scope>NUCLEOTIDE SEQUENCE</scope>
    <source>
        <strain evidence="2">SING2019-196</strain>
    </source>
</reference>
<proteinExistence type="predicted"/>
<dbReference type="AlphaFoldDB" id="A0AAD3TKI4"/>